<dbReference type="Proteomes" id="UP000772434">
    <property type="component" value="Unassembled WGS sequence"/>
</dbReference>
<name>A0A9P5P3D9_9AGAR</name>
<comment type="caution">
    <text evidence="1">The sequence shown here is derived from an EMBL/GenBank/DDBJ whole genome shotgun (WGS) entry which is preliminary data.</text>
</comment>
<reference evidence="1" key="1">
    <citation type="submission" date="2020-11" db="EMBL/GenBank/DDBJ databases">
        <authorList>
            <consortium name="DOE Joint Genome Institute"/>
            <person name="Ahrendt S."/>
            <person name="Riley R."/>
            <person name="Andreopoulos W."/>
            <person name="Labutti K."/>
            <person name="Pangilinan J."/>
            <person name="Ruiz-Duenas F.J."/>
            <person name="Barrasa J.M."/>
            <person name="Sanchez-Garcia M."/>
            <person name="Camarero S."/>
            <person name="Miyauchi S."/>
            <person name="Serrano A."/>
            <person name="Linde D."/>
            <person name="Babiker R."/>
            <person name="Drula E."/>
            <person name="Ayuso-Fernandez I."/>
            <person name="Pacheco R."/>
            <person name="Padilla G."/>
            <person name="Ferreira P."/>
            <person name="Barriuso J."/>
            <person name="Kellner H."/>
            <person name="Castanera R."/>
            <person name="Alfaro M."/>
            <person name="Ramirez L."/>
            <person name="Pisabarro A.G."/>
            <person name="Kuo A."/>
            <person name="Tritt A."/>
            <person name="Lipzen A."/>
            <person name="He G."/>
            <person name="Yan M."/>
            <person name="Ng V."/>
            <person name="Cullen D."/>
            <person name="Martin F."/>
            <person name="Rosso M.-N."/>
            <person name="Henrissat B."/>
            <person name="Hibbett D."/>
            <person name="Martinez A.T."/>
            <person name="Grigoriev I.V."/>
        </authorList>
    </citation>
    <scope>NUCLEOTIDE SEQUENCE</scope>
    <source>
        <strain evidence="1">AH 40177</strain>
    </source>
</reference>
<evidence type="ECO:0000313" key="2">
    <source>
        <dbReference type="Proteomes" id="UP000772434"/>
    </source>
</evidence>
<dbReference type="AlphaFoldDB" id="A0A9P5P3D9"/>
<accession>A0A9P5P3D9</accession>
<proteinExistence type="predicted"/>
<sequence>MECMPPLIHDVGTFICRIIESLVPSVILLHLLKPIPSILDRILYLSVPKLYKSLRMVGDWNELGTNSRTKCLYLLRSTIAARLFSSYNTDSKGGGATRQVEAVNISLLNWVYNWVIPPVSISFFPQPTKTASEVFSAYSEEQKSYAAGSTFYPKGVALVAFGFCCLIYGQRTAVSVGSFY</sequence>
<protein>
    <submittedName>
        <fullName evidence="1">Uncharacterized protein</fullName>
    </submittedName>
</protein>
<gene>
    <name evidence="1" type="ORF">BDP27DRAFT_1378039</name>
</gene>
<evidence type="ECO:0000313" key="1">
    <source>
        <dbReference type="EMBL" id="KAF9019973.1"/>
    </source>
</evidence>
<organism evidence="1 2">
    <name type="scientific">Rhodocollybia butyracea</name>
    <dbReference type="NCBI Taxonomy" id="206335"/>
    <lineage>
        <taxon>Eukaryota</taxon>
        <taxon>Fungi</taxon>
        <taxon>Dikarya</taxon>
        <taxon>Basidiomycota</taxon>
        <taxon>Agaricomycotina</taxon>
        <taxon>Agaricomycetes</taxon>
        <taxon>Agaricomycetidae</taxon>
        <taxon>Agaricales</taxon>
        <taxon>Marasmiineae</taxon>
        <taxon>Omphalotaceae</taxon>
        <taxon>Rhodocollybia</taxon>
    </lineage>
</organism>
<keyword evidence="2" id="KW-1185">Reference proteome</keyword>
<dbReference type="EMBL" id="JADNRY010001178">
    <property type="protein sequence ID" value="KAF9019973.1"/>
    <property type="molecule type" value="Genomic_DNA"/>
</dbReference>